<evidence type="ECO:0000256" key="2">
    <source>
        <dbReference type="SAM" id="MobiDB-lite"/>
    </source>
</evidence>
<dbReference type="OrthoDB" id="341898at2759"/>
<accession>A0A9P4VRX4</accession>
<dbReference type="PANTHER" id="PTHR16487">
    <property type="entry name" value="PPP4R2-RELATED PROTEIN"/>
    <property type="match status" value="1"/>
</dbReference>
<dbReference type="GO" id="GO:0019888">
    <property type="term" value="F:protein phosphatase regulator activity"/>
    <property type="evidence" value="ECO:0007669"/>
    <property type="project" value="InterPro"/>
</dbReference>
<feature type="region of interest" description="Disordered" evidence="2">
    <location>
        <begin position="210"/>
        <end position="275"/>
    </location>
</feature>
<reference evidence="3" key="1">
    <citation type="journal article" date="2020" name="Stud. Mycol.">
        <title>101 Dothideomycetes genomes: a test case for predicting lifestyles and emergence of pathogens.</title>
        <authorList>
            <person name="Haridas S."/>
            <person name="Albert R."/>
            <person name="Binder M."/>
            <person name="Bloem J."/>
            <person name="Labutti K."/>
            <person name="Salamov A."/>
            <person name="Andreopoulos B."/>
            <person name="Baker S."/>
            <person name="Barry K."/>
            <person name="Bills G."/>
            <person name="Bluhm B."/>
            <person name="Cannon C."/>
            <person name="Castanera R."/>
            <person name="Culley D."/>
            <person name="Daum C."/>
            <person name="Ezra D."/>
            <person name="Gonzalez J."/>
            <person name="Henrissat B."/>
            <person name="Kuo A."/>
            <person name="Liang C."/>
            <person name="Lipzen A."/>
            <person name="Lutzoni F."/>
            <person name="Magnuson J."/>
            <person name="Mondo S."/>
            <person name="Nolan M."/>
            <person name="Ohm R."/>
            <person name="Pangilinan J."/>
            <person name="Park H.-J."/>
            <person name="Ramirez L."/>
            <person name="Alfaro M."/>
            <person name="Sun H."/>
            <person name="Tritt A."/>
            <person name="Yoshinaga Y."/>
            <person name="Zwiers L.-H."/>
            <person name="Turgeon B."/>
            <person name="Goodwin S."/>
            <person name="Spatafora J."/>
            <person name="Crous P."/>
            <person name="Grigoriev I."/>
        </authorList>
    </citation>
    <scope>NUCLEOTIDE SEQUENCE</scope>
    <source>
        <strain evidence="3">CBS 101060</strain>
    </source>
</reference>
<dbReference type="InterPro" id="IPR015267">
    <property type="entry name" value="PPP4R2"/>
</dbReference>
<dbReference type="GO" id="GO:0005737">
    <property type="term" value="C:cytoplasm"/>
    <property type="evidence" value="ECO:0007669"/>
    <property type="project" value="TreeGrafter"/>
</dbReference>
<comment type="caution">
    <text evidence="3">The sequence shown here is derived from an EMBL/GenBank/DDBJ whole genome shotgun (WGS) entry which is preliminary data.</text>
</comment>
<feature type="non-terminal residue" evidence="3">
    <location>
        <position position="1"/>
    </location>
</feature>
<feature type="compositionally biased region" description="Low complexity" evidence="2">
    <location>
        <begin position="236"/>
        <end position="267"/>
    </location>
</feature>
<feature type="compositionally biased region" description="Low complexity" evidence="2">
    <location>
        <begin position="77"/>
        <end position="95"/>
    </location>
</feature>
<evidence type="ECO:0000313" key="3">
    <source>
        <dbReference type="EMBL" id="KAF2839292.1"/>
    </source>
</evidence>
<dbReference type="PANTHER" id="PTHR16487:SF0">
    <property type="entry name" value="PROTEIN PHOSPHATASE 4 REGULATORY SUBUNIT 2-RELATED"/>
    <property type="match status" value="1"/>
</dbReference>
<gene>
    <name evidence="3" type="ORF">M501DRAFT_933994</name>
</gene>
<protein>
    <submittedName>
        <fullName evidence="3">Uncharacterized protein</fullName>
    </submittedName>
</protein>
<feature type="region of interest" description="Disordered" evidence="2">
    <location>
        <begin position="293"/>
        <end position="432"/>
    </location>
</feature>
<organism evidence="3 4">
    <name type="scientific">Patellaria atrata CBS 101060</name>
    <dbReference type="NCBI Taxonomy" id="1346257"/>
    <lineage>
        <taxon>Eukaryota</taxon>
        <taxon>Fungi</taxon>
        <taxon>Dikarya</taxon>
        <taxon>Ascomycota</taxon>
        <taxon>Pezizomycotina</taxon>
        <taxon>Dothideomycetes</taxon>
        <taxon>Dothideomycetes incertae sedis</taxon>
        <taxon>Patellariales</taxon>
        <taxon>Patellariaceae</taxon>
        <taxon>Patellaria</taxon>
    </lineage>
</organism>
<evidence type="ECO:0000256" key="1">
    <source>
        <dbReference type="ARBA" id="ARBA00009207"/>
    </source>
</evidence>
<sequence>AEQILEHAAHDGSFETNEWPRVLEFILARLDDIINDFPTPRQPPPEPRPPRLGSPLEPSSQDSQDKENAPPPRPNQTRPSASTSRDSTSPSDNSTLPPVLVTLHQSIRTSLSKNFTNGPPHTIQRLAELILKPKAHYHYLPSYLQALDRVSSVSSPASIFPLPQAILPTPSTGGLLNGTTATISSTATALGSDESLGGALLTPIPWLRNSNGSDHDFKSESTTIVDGPNGAGRIETVSVVSGMTSSPSTSPTSTSSSASSLATETPAPTLPDSGAVTQGELLRQEQEAGVVLVAQNSPRRSLRSSMGPSATTTNAGLSSVAAGGEEAASETPRLDEEHPHARGPEEIGMEDMGPQTQGTGGGLNIEAAVGRSLSESVEAKESEKGTGLGSPEIIMGEADDDKQAEKKDEDVELPDADSKTGTGEGVERSAPG</sequence>
<dbReference type="EMBL" id="MU006095">
    <property type="protein sequence ID" value="KAF2839292.1"/>
    <property type="molecule type" value="Genomic_DNA"/>
</dbReference>
<dbReference type="GO" id="GO:0030289">
    <property type="term" value="C:protein phosphatase 4 complex"/>
    <property type="evidence" value="ECO:0007669"/>
    <property type="project" value="InterPro"/>
</dbReference>
<dbReference type="AlphaFoldDB" id="A0A9P4VRX4"/>
<comment type="similarity">
    <text evidence="1">Belongs to the PPP4R2 family.</text>
</comment>
<feature type="compositionally biased region" description="Basic and acidic residues" evidence="2">
    <location>
        <begin position="332"/>
        <end position="345"/>
    </location>
</feature>
<keyword evidence="4" id="KW-1185">Reference proteome</keyword>
<proteinExistence type="inferred from homology"/>
<evidence type="ECO:0000313" key="4">
    <source>
        <dbReference type="Proteomes" id="UP000799429"/>
    </source>
</evidence>
<name>A0A9P4VRX4_9PEZI</name>
<feature type="compositionally biased region" description="Low complexity" evidence="2">
    <location>
        <begin position="315"/>
        <end position="330"/>
    </location>
</feature>
<dbReference type="GO" id="GO:0005634">
    <property type="term" value="C:nucleus"/>
    <property type="evidence" value="ECO:0007669"/>
    <property type="project" value="TreeGrafter"/>
</dbReference>
<feature type="region of interest" description="Disordered" evidence="2">
    <location>
        <begin position="35"/>
        <end position="97"/>
    </location>
</feature>
<dbReference type="Proteomes" id="UP000799429">
    <property type="component" value="Unassembled WGS sequence"/>
</dbReference>
<feature type="compositionally biased region" description="Polar residues" evidence="2">
    <location>
        <begin position="294"/>
        <end position="314"/>
    </location>
</feature>
<feature type="compositionally biased region" description="Pro residues" evidence="2">
    <location>
        <begin position="40"/>
        <end position="52"/>
    </location>
</feature>